<sequence length="352" mass="41223">MQPYKNIDEKVINMLSGKEYKLLRHMLSLLIIGIIVFGMIYKNSDGYYSEYGLLYQFTGTYLLFVGVIYFNLYLLVPKFLLENKLLTYAILIIITMVFLLFTFVFIQNIFSYSVDDNRTGSEVGINIISTLISIGLIIIASSTFPLFRNWIERNKNINELETTTIEAELQQLKNQINPHFLFNTINNANIKVEKDQKLAYHIITKLSELLRYQLTGTSQRTVLLKDDVTFITDYLELEKTRRDRFSYELETEETISHMEIPPLLFIPFVENAVKHSVSVKEEAYIRIFFREEKGYLHFYCENTKPVTPSKYKSGGLGLKNINRRLELLYGNNHTLHIDESDKKYIVNLYLKI</sequence>
<keyword evidence="3" id="KW-0808">Transferase</keyword>
<comment type="caution">
    <text evidence="3">The sequence shown here is derived from an EMBL/GenBank/DDBJ whole genome shotgun (WGS) entry which is preliminary data.</text>
</comment>
<dbReference type="Gene3D" id="3.30.565.10">
    <property type="entry name" value="Histidine kinase-like ATPase, C-terminal domain"/>
    <property type="match status" value="1"/>
</dbReference>
<name>U2CJR3_9BACE</name>
<dbReference type="InterPro" id="IPR010559">
    <property type="entry name" value="Sig_transdc_His_kin_internal"/>
</dbReference>
<dbReference type="Proteomes" id="UP000016496">
    <property type="component" value="Unassembled WGS sequence"/>
</dbReference>
<keyword evidence="1" id="KW-0812">Transmembrane</keyword>
<evidence type="ECO:0000313" key="3">
    <source>
        <dbReference type="EMBL" id="ERI84775.1"/>
    </source>
</evidence>
<dbReference type="HOGENOM" id="CLU_020473_1_0_10"/>
<feature type="transmembrane region" description="Helical" evidence="1">
    <location>
        <begin position="123"/>
        <end position="147"/>
    </location>
</feature>
<feature type="transmembrane region" description="Helical" evidence="1">
    <location>
        <begin position="53"/>
        <end position="76"/>
    </location>
</feature>
<dbReference type="InterPro" id="IPR050640">
    <property type="entry name" value="Bact_2-comp_sensor_kinase"/>
</dbReference>
<dbReference type="PATRIC" id="fig|1321819.3.peg.2083"/>
<reference evidence="3 4" key="1">
    <citation type="submission" date="2013-08" db="EMBL/GenBank/DDBJ databases">
        <authorList>
            <person name="Weinstock G."/>
            <person name="Sodergren E."/>
            <person name="Wylie T."/>
            <person name="Fulton L."/>
            <person name="Fulton R."/>
            <person name="Fronick C."/>
            <person name="O'Laughlin M."/>
            <person name="Godfrey J."/>
            <person name="Miner T."/>
            <person name="Herter B."/>
            <person name="Appelbaum E."/>
            <person name="Cordes M."/>
            <person name="Lek S."/>
            <person name="Wollam A."/>
            <person name="Pepin K.H."/>
            <person name="Palsikar V.B."/>
            <person name="Mitreva M."/>
            <person name="Wilson R.K."/>
        </authorList>
    </citation>
    <scope>NUCLEOTIDE SEQUENCE [LARGE SCALE GENOMIC DNA]</scope>
    <source>
        <strain evidence="3 4">F0041</strain>
    </source>
</reference>
<evidence type="ECO:0000313" key="4">
    <source>
        <dbReference type="Proteomes" id="UP000016496"/>
    </source>
</evidence>
<organism evidence="3 4">
    <name type="scientific">Bacteroides pyogenes F0041</name>
    <dbReference type="NCBI Taxonomy" id="1321819"/>
    <lineage>
        <taxon>Bacteria</taxon>
        <taxon>Pseudomonadati</taxon>
        <taxon>Bacteroidota</taxon>
        <taxon>Bacteroidia</taxon>
        <taxon>Bacteroidales</taxon>
        <taxon>Bacteroidaceae</taxon>
        <taxon>Bacteroides</taxon>
    </lineage>
</organism>
<keyword evidence="3" id="KW-0418">Kinase</keyword>
<dbReference type="InterPro" id="IPR036890">
    <property type="entry name" value="HATPase_C_sf"/>
</dbReference>
<dbReference type="Pfam" id="PF06580">
    <property type="entry name" value="His_kinase"/>
    <property type="match status" value="1"/>
</dbReference>
<evidence type="ECO:0000256" key="1">
    <source>
        <dbReference type="SAM" id="Phobius"/>
    </source>
</evidence>
<dbReference type="GO" id="GO:0000155">
    <property type="term" value="F:phosphorelay sensor kinase activity"/>
    <property type="evidence" value="ECO:0007669"/>
    <property type="project" value="InterPro"/>
</dbReference>
<dbReference type="SUPFAM" id="SSF55874">
    <property type="entry name" value="ATPase domain of HSP90 chaperone/DNA topoisomerase II/histidine kinase"/>
    <property type="match status" value="1"/>
</dbReference>
<proteinExistence type="predicted"/>
<protein>
    <submittedName>
        <fullName evidence="3">Histidine kinase</fullName>
    </submittedName>
</protein>
<gene>
    <name evidence="3" type="ORF">HMPREF1981_02253</name>
</gene>
<dbReference type="AlphaFoldDB" id="U2CJR3"/>
<feature type="transmembrane region" description="Helical" evidence="1">
    <location>
        <begin position="22"/>
        <end position="41"/>
    </location>
</feature>
<keyword evidence="1" id="KW-0472">Membrane</keyword>
<evidence type="ECO:0000259" key="2">
    <source>
        <dbReference type="Pfam" id="PF06580"/>
    </source>
</evidence>
<dbReference type="PANTHER" id="PTHR34220">
    <property type="entry name" value="SENSOR HISTIDINE KINASE YPDA"/>
    <property type="match status" value="1"/>
</dbReference>
<dbReference type="PANTHER" id="PTHR34220:SF7">
    <property type="entry name" value="SENSOR HISTIDINE KINASE YPDA"/>
    <property type="match status" value="1"/>
</dbReference>
<keyword evidence="1" id="KW-1133">Transmembrane helix</keyword>
<accession>U2CJR3</accession>
<feature type="transmembrane region" description="Helical" evidence="1">
    <location>
        <begin position="88"/>
        <end position="111"/>
    </location>
</feature>
<dbReference type="OrthoDB" id="9809908at2"/>
<dbReference type="GO" id="GO:0016020">
    <property type="term" value="C:membrane"/>
    <property type="evidence" value="ECO:0007669"/>
    <property type="project" value="InterPro"/>
</dbReference>
<dbReference type="EMBL" id="AWSV01000116">
    <property type="protein sequence ID" value="ERI84775.1"/>
    <property type="molecule type" value="Genomic_DNA"/>
</dbReference>
<feature type="domain" description="Signal transduction histidine kinase internal region" evidence="2">
    <location>
        <begin position="167"/>
        <end position="242"/>
    </location>
</feature>